<comment type="similarity">
    <text evidence="2">Belongs to the binding-protein-dependent transport system permease family. HisMQ subfamily.</text>
</comment>
<keyword evidence="8 9" id="KW-0472">Membrane</keyword>
<dbReference type="PANTHER" id="PTHR30614">
    <property type="entry name" value="MEMBRANE COMPONENT OF AMINO ACID ABC TRANSPORTER"/>
    <property type="match status" value="1"/>
</dbReference>
<evidence type="ECO:0000313" key="12">
    <source>
        <dbReference type="Proteomes" id="UP001058072"/>
    </source>
</evidence>
<dbReference type="InterPro" id="IPR043429">
    <property type="entry name" value="ArtM/GltK/GlnP/TcyL/YhdX-like"/>
</dbReference>
<dbReference type="Gene3D" id="1.10.3720.10">
    <property type="entry name" value="MetI-like"/>
    <property type="match status" value="1"/>
</dbReference>
<evidence type="ECO:0000256" key="5">
    <source>
        <dbReference type="ARBA" id="ARBA00022692"/>
    </source>
</evidence>
<name>A0A9Q9FEK7_9FIRM</name>
<dbReference type="EMBL" id="CP071250">
    <property type="protein sequence ID" value="UUF08458.1"/>
    <property type="molecule type" value="Genomic_DNA"/>
</dbReference>
<dbReference type="Pfam" id="PF00528">
    <property type="entry name" value="BPD_transp_1"/>
    <property type="match status" value="1"/>
</dbReference>
<keyword evidence="4" id="KW-1003">Cell membrane</keyword>
<evidence type="ECO:0000256" key="6">
    <source>
        <dbReference type="ARBA" id="ARBA00022970"/>
    </source>
</evidence>
<dbReference type="CDD" id="cd06261">
    <property type="entry name" value="TM_PBP2"/>
    <property type="match status" value="1"/>
</dbReference>
<evidence type="ECO:0000256" key="3">
    <source>
        <dbReference type="ARBA" id="ARBA00022448"/>
    </source>
</evidence>
<dbReference type="GO" id="GO:0022857">
    <property type="term" value="F:transmembrane transporter activity"/>
    <property type="evidence" value="ECO:0007669"/>
    <property type="project" value="InterPro"/>
</dbReference>
<gene>
    <name evidence="11" type="ORF">J0J70_12970</name>
</gene>
<dbReference type="InterPro" id="IPR010065">
    <property type="entry name" value="AA_ABC_transptr_permease_3TM"/>
</dbReference>
<keyword evidence="6" id="KW-0029">Amino-acid transport</keyword>
<proteinExistence type="inferred from homology"/>
<feature type="domain" description="ABC transmembrane type-1" evidence="10">
    <location>
        <begin position="17"/>
        <end position="209"/>
    </location>
</feature>
<dbReference type="PROSITE" id="PS50928">
    <property type="entry name" value="ABC_TM1"/>
    <property type="match status" value="1"/>
</dbReference>
<organism evidence="11 12">
    <name type="scientific">Turicibacter bilis</name>
    <dbReference type="NCBI Taxonomy" id="2735723"/>
    <lineage>
        <taxon>Bacteria</taxon>
        <taxon>Bacillati</taxon>
        <taxon>Bacillota</taxon>
        <taxon>Erysipelotrichia</taxon>
        <taxon>Erysipelotrichales</taxon>
        <taxon>Turicibacteraceae</taxon>
        <taxon>Turicibacter</taxon>
    </lineage>
</organism>
<evidence type="ECO:0000256" key="7">
    <source>
        <dbReference type="ARBA" id="ARBA00022989"/>
    </source>
</evidence>
<reference evidence="11" key="1">
    <citation type="submission" date="2021-03" db="EMBL/GenBank/DDBJ databases">
        <title>Comparative Genomics and Metabolomics in the genus Turicibacter.</title>
        <authorList>
            <person name="Maki J."/>
            <person name="Looft T."/>
        </authorList>
    </citation>
    <scope>NUCLEOTIDE SEQUENCE</scope>
    <source>
        <strain evidence="11">ISU324</strain>
    </source>
</reference>
<dbReference type="PANTHER" id="PTHR30614:SF37">
    <property type="entry name" value="AMINO-ACID ABC TRANSPORTER PERMEASE PROTEIN YHDX-RELATED"/>
    <property type="match status" value="1"/>
</dbReference>
<dbReference type="GO" id="GO:0006865">
    <property type="term" value="P:amino acid transport"/>
    <property type="evidence" value="ECO:0007669"/>
    <property type="project" value="UniProtKB-KW"/>
</dbReference>
<evidence type="ECO:0000256" key="2">
    <source>
        <dbReference type="ARBA" id="ARBA00010072"/>
    </source>
</evidence>
<feature type="transmembrane region" description="Helical" evidence="9">
    <location>
        <begin position="20"/>
        <end position="44"/>
    </location>
</feature>
<dbReference type="InterPro" id="IPR035906">
    <property type="entry name" value="MetI-like_sf"/>
</dbReference>
<comment type="subcellular location">
    <subcellularLocation>
        <location evidence="1 9">Cell membrane</location>
        <topology evidence="1 9">Multi-pass membrane protein</topology>
    </subcellularLocation>
</comment>
<evidence type="ECO:0000259" key="10">
    <source>
        <dbReference type="PROSITE" id="PS50928"/>
    </source>
</evidence>
<dbReference type="SUPFAM" id="SSF161098">
    <property type="entry name" value="MetI-like"/>
    <property type="match status" value="1"/>
</dbReference>
<sequence>MDFEFIRTYAPMYVEAAKLTISIAFFGILLSTFWGFICCVIRYYKIPVLNRVIGVYIELSRNTPLLIQLFFLYFGLPKLGIFLSSEACGVLGLTFLGGSYMAEAFRSGLEAIPISQTESGLSLGLTKWQVLRYIVIPQAAVVSLPAFTANTIFLIKETSVFSVVALADLMYVAKGLIGLYYKTDESLLMLVVSYLLLLLPISLILSFIERKVRYAGVGN</sequence>
<evidence type="ECO:0000256" key="8">
    <source>
        <dbReference type="ARBA" id="ARBA00023136"/>
    </source>
</evidence>
<feature type="transmembrane region" description="Helical" evidence="9">
    <location>
        <begin position="187"/>
        <end position="208"/>
    </location>
</feature>
<dbReference type="NCBIfam" id="TIGR01726">
    <property type="entry name" value="HEQRo_perm_3TM"/>
    <property type="match status" value="1"/>
</dbReference>
<keyword evidence="7 9" id="KW-1133">Transmembrane helix</keyword>
<evidence type="ECO:0000256" key="9">
    <source>
        <dbReference type="RuleBase" id="RU363032"/>
    </source>
</evidence>
<keyword evidence="3 9" id="KW-0813">Transport</keyword>
<dbReference type="Proteomes" id="UP001058072">
    <property type="component" value="Chromosome"/>
</dbReference>
<dbReference type="GO" id="GO:0043190">
    <property type="term" value="C:ATP-binding cassette (ABC) transporter complex"/>
    <property type="evidence" value="ECO:0007669"/>
    <property type="project" value="InterPro"/>
</dbReference>
<accession>A0A9Q9FEK7</accession>
<dbReference type="AlphaFoldDB" id="A0A9Q9FEK7"/>
<evidence type="ECO:0000256" key="4">
    <source>
        <dbReference type="ARBA" id="ARBA00022475"/>
    </source>
</evidence>
<evidence type="ECO:0000313" key="11">
    <source>
        <dbReference type="EMBL" id="UUF08458.1"/>
    </source>
</evidence>
<feature type="transmembrane region" description="Helical" evidence="9">
    <location>
        <begin position="65"/>
        <end position="83"/>
    </location>
</feature>
<keyword evidence="5 9" id="KW-0812">Transmembrane</keyword>
<evidence type="ECO:0000256" key="1">
    <source>
        <dbReference type="ARBA" id="ARBA00004651"/>
    </source>
</evidence>
<dbReference type="InterPro" id="IPR000515">
    <property type="entry name" value="MetI-like"/>
</dbReference>
<feature type="transmembrane region" description="Helical" evidence="9">
    <location>
        <begin position="130"/>
        <end position="153"/>
    </location>
</feature>
<feature type="transmembrane region" description="Helical" evidence="9">
    <location>
        <begin position="160"/>
        <end position="181"/>
    </location>
</feature>
<dbReference type="RefSeq" id="WP_212724169.1">
    <property type="nucleotide sequence ID" value="NZ_CP071250.1"/>
</dbReference>
<protein>
    <submittedName>
        <fullName evidence="11">Amino acid ABC transporter permease</fullName>
    </submittedName>
</protein>